<dbReference type="EMBL" id="UGHF01000001">
    <property type="protein sequence ID" value="STO60126.1"/>
    <property type="molecule type" value="Genomic_DNA"/>
</dbReference>
<name>A0A1V4B236_9PAST</name>
<dbReference type="Pfam" id="PF23982">
    <property type="entry name" value="XM1_gp53_minor_capsid"/>
    <property type="match status" value="1"/>
</dbReference>
<keyword evidence="2" id="KW-1185">Reference proteome</keyword>
<evidence type="ECO:0000313" key="1">
    <source>
        <dbReference type="EMBL" id="STO60126.1"/>
    </source>
</evidence>
<gene>
    <name evidence="1" type="ORF">NCTC1659_01398</name>
</gene>
<dbReference type="Proteomes" id="UP000254329">
    <property type="component" value="Unassembled WGS sequence"/>
</dbReference>
<proteinExistence type="predicted"/>
<protein>
    <submittedName>
        <fullName evidence="1">Uncharacterized protein</fullName>
    </submittedName>
</protein>
<dbReference type="STRING" id="733.B0186_04175"/>
<organism evidence="1 2">
    <name type="scientific">Canicola haemoglobinophilus</name>
    <dbReference type="NCBI Taxonomy" id="733"/>
    <lineage>
        <taxon>Bacteria</taxon>
        <taxon>Pseudomonadati</taxon>
        <taxon>Pseudomonadota</taxon>
        <taxon>Gammaproteobacteria</taxon>
        <taxon>Pasteurellales</taxon>
        <taxon>Pasteurellaceae</taxon>
        <taxon>Canicola</taxon>
    </lineage>
</organism>
<sequence length="150" mass="15567">MAFAINTAVATAGNIGKGGLANSKAIAYMNEGKTALVAGRFVALSEKGVKALSAKTDTLAGVVVRNIIKDETPQGQLCDVMHIGTADSIWVDIAKGVDDLKRGDKVHVVAVANASKEVGTIQKAKDATNCIETDYIVITVAGNIAEITRL</sequence>
<reference evidence="1 2" key="1">
    <citation type="submission" date="2018-06" db="EMBL/GenBank/DDBJ databases">
        <authorList>
            <consortium name="Pathogen Informatics"/>
            <person name="Doyle S."/>
        </authorList>
    </citation>
    <scope>NUCLEOTIDE SEQUENCE [LARGE SCALE GENOMIC DNA]</scope>
    <source>
        <strain evidence="1 2">NCTC1659</strain>
    </source>
</reference>
<dbReference type="RefSeq" id="WP_078218140.1">
    <property type="nucleotide sequence ID" value="NZ_MUXZ01000009.1"/>
</dbReference>
<dbReference type="InterPro" id="IPR056914">
    <property type="entry name" value="Gp53-like"/>
</dbReference>
<accession>A0A1V4B236</accession>
<dbReference type="AlphaFoldDB" id="A0A1V4B236"/>
<evidence type="ECO:0000313" key="2">
    <source>
        <dbReference type="Proteomes" id="UP000254329"/>
    </source>
</evidence>